<feature type="compositionally biased region" description="Polar residues" evidence="1">
    <location>
        <begin position="25"/>
        <end position="46"/>
    </location>
</feature>
<keyword evidence="2" id="KW-1133">Transmembrane helix</keyword>
<protein>
    <submittedName>
        <fullName evidence="3">Uncharacterized protein</fullName>
    </submittedName>
</protein>
<name>A0ABQ3UGW8_9CHLR</name>
<evidence type="ECO:0000313" key="3">
    <source>
        <dbReference type="EMBL" id="GHO51949.1"/>
    </source>
</evidence>
<keyword evidence="2" id="KW-0472">Membrane</keyword>
<feature type="compositionally biased region" description="Low complexity" evidence="1">
    <location>
        <begin position="7"/>
        <end position="24"/>
    </location>
</feature>
<evidence type="ECO:0000313" key="4">
    <source>
        <dbReference type="Proteomes" id="UP000654345"/>
    </source>
</evidence>
<keyword evidence="4" id="KW-1185">Reference proteome</keyword>
<dbReference type="Proteomes" id="UP000654345">
    <property type="component" value="Unassembled WGS sequence"/>
</dbReference>
<feature type="transmembrane region" description="Helical" evidence="2">
    <location>
        <begin position="67"/>
        <end position="89"/>
    </location>
</feature>
<keyword evidence="2" id="KW-0812">Transmembrane</keyword>
<evidence type="ECO:0000256" key="2">
    <source>
        <dbReference type="SAM" id="Phobius"/>
    </source>
</evidence>
<feature type="transmembrane region" description="Helical" evidence="2">
    <location>
        <begin position="306"/>
        <end position="330"/>
    </location>
</feature>
<gene>
    <name evidence="3" type="ORF">KSB_04240</name>
</gene>
<dbReference type="EMBL" id="BNJG01000001">
    <property type="protein sequence ID" value="GHO51949.1"/>
    <property type="molecule type" value="Genomic_DNA"/>
</dbReference>
<reference evidence="3 4" key="1">
    <citation type="journal article" date="2021" name="Int. J. Syst. Evol. Microbiol.">
        <title>Reticulibacter mediterranei gen. nov., sp. nov., within the new family Reticulibacteraceae fam. nov., and Ktedonospora formicarum gen. nov., sp. nov., Ktedonobacter robiniae sp. nov., Dictyobacter formicarum sp. nov. and Dictyobacter arantiisoli sp. nov., belonging to the class Ktedonobacteria.</title>
        <authorList>
            <person name="Yabe S."/>
            <person name="Zheng Y."/>
            <person name="Wang C.M."/>
            <person name="Sakai Y."/>
            <person name="Abe K."/>
            <person name="Yokota A."/>
            <person name="Donadio S."/>
            <person name="Cavaletti L."/>
            <person name="Monciardini P."/>
        </authorList>
    </citation>
    <scope>NUCLEOTIDE SEQUENCE [LARGE SCALE GENOMIC DNA]</scope>
    <source>
        <strain evidence="3 4">SOSP1-30</strain>
    </source>
</reference>
<proteinExistence type="predicted"/>
<accession>A0ABQ3UGW8</accession>
<feature type="region of interest" description="Disordered" evidence="1">
    <location>
        <begin position="1"/>
        <end position="49"/>
    </location>
</feature>
<organism evidence="3 4">
    <name type="scientific">Ktedonobacter robiniae</name>
    <dbReference type="NCBI Taxonomy" id="2778365"/>
    <lineage>
        <taxon>Bacteria</taxon>
        <taxon>Bacillati</taxon>
        <taxon>Chloroflexota</taxon>
        <taxon>Ktedonobacteria</taxon>
        <taxon>Ktedonobacterales</taxon>
        <taxon>Ktedonobacteraceae</taxon>
        <taxon>Ktedonobacter</taxon>
    </lineage>
</organism>
<sequence length="566" mass="61080">MAKPRVSTTGTSTPYYTPPATSNTGAGKQAQSTPVPSQAVPPTTTPAGPKFVSRVWQQARRTLKGQFIALASGCLLLAILLALVISLSFNRAATDLNTIANGSIPSVDAAQSLAQYIDDIDAKAADYIATAPLTQIEACSVVTASGSKNVGPRRVHDCDQLNIDAEIILANQQLFNAAHNVTYPGERTAVERITAGMEEYVGHLTVMQHEFDQASNTANAQDSHLRNAYQAYLAASSVLHTRIQRQPSIVEDRSTLPACHIGIDQHLAQPNTWVNGGIADNIDCLSDINYTHLQGTTSTGGGYNDVISFLNTALIGAILLSIIFVGWLLISTWRMAAVTHRVINVGLSLSLLVGVIFSLMIIGTLLNFTGLPGTHTASQDGAYRQLVKDDYDSVYYAAKLKRYGTDANADESRWLIALTFNDTTTASGADRWAADWGTNIQQVQQLIANAQNNQTWNEEIQPLSDIHSGWNKYITLDRQIRAAANNGSDPQHINNAEVISTGPSNAAFGTFSDAVTALSKANYDHYNTTLSSTQNTLNIYTSLSAILYPLIGLCAAWGIYTRLNEF</sequence>
<dbReference type="RefSeq" id="WP_201368907.1">
    <property type="nucleotide sequence ID" value="NZ_BNJG01000001.1"/>
</dbReference>
<comment type="caution">
    <text evidence="3">The sequence shown here is derived from an EMBL/GenBank/DDBJ whole genome shotgun (WGS) entry which is preliminary data.</text>
</comment>
<feature type="transmembrane region" description="Helical" evidence="2">
    <location>
        <begin position="539"/>
        <end position="560"/>
    </location>
</feature>
<evidence type="ECO:0000256" key="1">
    <source>
        <dbReference type="SAM" id="MobiDB-lite"/>
    </source>
</evidence>
<feature type="transmembrane region" description="Helical" evidence="2">
    <location>
        <begin position="342"/>
        <end position="366"/>
    </location>
</feature>